<dbReference type="PANTHER" id="PTHR43649">
    <property type="entry name" value="ARABINOSE-BINDING PROTEIN-RELATED"/>
    <property type="match status" value="1"/>
</dbReference>
<dbReference type="InterPro" id="IPR006059">
    <property type="entry name" value="SBP"/>
</dbReference>
<accession>A0A9D9I0E5</accession>
<dbReference type="PANTHER" id="PTHR43649:SF12">
    <property type="entry name" value="DIACETYLCHITOBIOSE BINDING PROTEIN DASA"/>
    <property type="match status" value="1"/>
</dbReference>
<comment type="caution">
    <text evidence="1">The sequence shown here is derived from an EMBL/GenBank/DDBJ whole genome shotgun (WGS) entry which is preliminary data.</text>
</comment>
<name>A0A9D9I0E5_9FIRM</name>
<dbReference type="AlphaFoldDB" id="A0A9D9I0E5"/>
<dbReference type="Pfam" id="PF01547">
    <property type="entry name" value="SBP_bac_1"/>
    <property type="match status" value="1"/>
</dbReference>
<dbReference type="Gene3D" id="3.40.190.10">
    <property type="entry name" value="Periplasmic binding protein-like II"/>
    <property type="match status" value="2"/>
</dbReference>
<dbReference type="InterPro" id="IPR050490">
    <property type="entry name" value="Bact_solute-bd_prot1"/>
</dbReference>
<evidence type="ECO:0000313" key="1">
    <source>
        <dbReference type="EMBL" id="MBO8463650.1"/>
    </source>
</evidence>
<reference evidence="1" key="2">
    <citation type="journal article" date="2021" name="PeerJ">
        <title>Extensive microbial diversity within the chicken gut microbiome revealed by metagenomics and culture.</title>
        <authorList>
            <person name="Gilroy R."/>
            <person name="Ravi A."/>
            <person name="Getino M."/>
            <person name="Pursley I."/>
            <person name="Horton D.L."/>
            <person name="Alikhan N.F."/>
            <person name="Baker D."/>
            <person name="Gharbi K."/>
            <person name="Hall N."/>
            <person name="Watson M."/>
            <person name="Adriaenssens E.M."/>
            <person name="Foster-Nyarko E."/>
            <person name="Jarju S."/>
            <person name="Secka A."/>
            <person name="Antonio M."/>
            <person name="Oren A."/>
            <person name="Chaudhuri R.R."/>
            <person name="La Ragione R."/>
            <person name="Hildebrand F."/>
            <person name="Pallen M.J."/>
        </authorList>
    </citation>
    <scope>NUCLEOTIDE SEQUENCE</scope>
    <source>
        <strain evidence="1">E3-2379</strain>
    </source>
</reference>
<evidence type="ECO:0000313" key="2">
    <source>
        <dbReference type="Proteomes" id="UP000823618"/>
    </source>
</evidence>
<organism evidence="1 2">
    <name type="scientific">Candidatus Scybalomonas excrementavium</name>
    <dbReference type="NCBI Taxonomy" id="2840943"/>
    <lineage>
        <taxon>Bacteria</taxon>
        <taxon>Bacillati</taxon>
        <taxon>Bacillota</taxon>
        <taxon>Clostridia</taxon>
        <taxon>Lachnospirales</taxon>
        <taxon>Lachnospiraceae</taxon>
        <taxon>Lachnospiraceae incertae sedis</taxon>
        <taxon>Candidatus Scybalomonas</taxon>
    </lineage>
</organism>
<protein>
    <submittedName>
        <fullName evidence="1">Extracellular solute-binding protein</fullName>
    </submittedName>
</protein>
<dbReference type="EMBL" id="JADIML010000191">
    <property type="protein sequence ID" value="MBO8463650.1"/>
    <property type="molecule type" value="Genomic_DNA"/>
</dbReference>
<dbReference type="SUPFAM" id="SSF53850">
    <property type="entry name" value="Periplasmic binding protein-like II"/>
    <property type="match status" value="1"/>
</dbReference>
<sequence>MEDASSSPYGRYPEKVVYTLGKLSNSDHAGMPEEDDFENNAYTRYLNEKLNIQNKNVFSGAGSDYSNMVRTAITSGDIPDLMVIEDYETLKLLVEEDMIEDLTPYYEQCASERLKEIYGSYGEHFFDEVTFDKKLMAFPETLIDSGPNILWLRYDWLKQLGLKEPETIQDVIAIAREFYEQDMGQTGKTIGLPMTTAISSDYIASMNILFASKGAYLRNWILKDGVYQYGSILPEAKEGLIELCQMYEEGILDQNFLFRGDQNIEQLIQEGNCGIFFGEWWSGDNPLMKAKKMNPKVDWRPYLIATDTDGKTSYVQQNPVGKYVVVRKGFEHPEIVVKMHNVLFDSLAHGDESTKEIASYYEQNVDQTARPCSINVDYQDALKRAYKNIHGALVGKIDPEELGLLDYSYYHSCKEYLEKKEQASHVDWAAYVTRILACSLLNENKIRKIDAFLGVENIDFSENTLENLKNLENEVYLSIIIGEKPIEAFDDFVKEWKKQGGDALTKKINQQR</sequence>
<reference evidence="1" key="1">
    <citation type="submission" date="2020-10" db="EMBL/GenBank/DDBJ databases">
        <authorList>
            <person name="Gilroy R."/>
        </authorList>
    </citation>
    <scope>NUCLEOTIDE SEQUENCE</scope>
    <source>
        <strain evidence="1">E3-2379</strain>
    </source>
</reference>
<gene>
    <name evidence="1" type="ORF">IAC13_06955</name>
</gene>
<dbReference type="Proteomes" id="UP000823618">
    <property type="component" value="Unassembled WGS sequence"/>
</dbReference>
<proteinExistence type="predicted"/>